<reference evidence="5" key="2">
    <citation type="submission" date="2017-05" db="EMBL/GenBank/DDBJ databases">
        <authorList>
            <consortium name="The Broad Institute Genomics Platform"/>
            <consortium name="The Broad Institute Genomic Center for Infectious Diseases"/>
            <person name="Earl A."/>
            <person name="Manson A."/>
            <person name="Schwartman J."/>
            <person name="Gilmore M."/>
            <person name="Abouelleil A."/>
            <person name="Cao P."/>
            <person name="Chapman S."/>
            <person name="Cusick C."/>
            <person name="Shea T."/>
            <person name="Young S."/>
            <person name="Neafsey D."/>
            <person name="Nusbaum C."/>
            <person name="Birren B."/>
        </authorList>
    </citation>
    <scope>NUCLEOTIDE SEQUENCE</scope>
    <source>
        <strain evidence="5">9D6_DIV0238</strain>
    </source>
</reference>
<evidence type="ECO:0000313" key="4">
    <source>
        <dbReference type="EMBL" id="OUZ30561.1"/>
    </source>
</evidence>
<dbReference type="AlphaFoldDB" id="A0A200J157"/>
<dbReference type="EMBL" id="NIBQ01000003">
    <property type="protein sequence ID" value="OUZ30561.1"/>
    <property type="molecule type" value="Genomic_DNA"/>
</dbReference>
<protein>
    <recommendedName>
        <fullName evidence="3">WxL domain-containing protein</fullName>
    </recommendedName>
</protein>
<dbReference type="OrthoDB" id="2339326at2"/>
<evidence type="ECO:0000313" key="5">
    <source>
        <dbReference type="EMBL" id="WYJ94650.1"/>
    </source>
</evidence>
<dbReference type="Proteomes" id="UP000196151">
    <property type="component" value="Chromosome"/>
</dbReference>
<evidence type="ECO:0000259" key="3">
    <source>
        <dbReference type="Pfam" id="PF13731"/>
    </source>
</evidence>
<evidence type="ECO:0000256" key="2">
    <source>
        <dbReference type="SAM" id="SignalP"/>
    </source>
</evidence>
<reference evidence="4" key="1">
    <citation type="submission" date="2017-05" db="EMBL/GenBank/DDBJ databases">
        <title>The Genome Sequence of Enterococcus sp. 9D6_DIV0238.</title>
        <authorList>
            <consortium name="The Broad Institute Genomics Platform"/>
            <consortium name="The Broad Institute Genomic Center for Infectious Diseases"/>
            <person name="Earl A."/>
            <person name="Manson A."/>
            <person name="Schwartman J."/>
            <person name="Gilmore M."/>
            <person name="Abouelleil A."/>
            <person name="Cao P."/>
            <person name="Chapman S."/>
            <person name="Cusick C."/>
            <person name="Shea T."/>
            <person name="Young S."/>
            <person name="Neafsey D."/>
            <person name="Nusbaum C."/>
            <person name="Birren B."/>
        </authorList>
    </citation>
    <scope>NUCLEOTIDE SEQUENCE [LARGE SCALE GENOMIC DNA]</scope>
    <source>
        <strain evidence="4">9D6_DIV0238</strain>
    </source>
</reference>
<dbReference type="Pfam" id="PF13731">
    <property type="entry name" value="WxL"/>
    <property type="match status" value="1"/>
</dbReference>
<dbReference type="InterPro" id="IPR027994">
    <property type="entry name" value="WxL_dom"/>
</dbReference>
<dbReference type="RefSeq" id="WP_087641909.1">
    <property type="nucleotide sequence ID" value="NZ_CP147246.1"/>
</dbReference>
<feature type="signal peptide" evidence="2">
    <location>
        <begin position="1"/>
        <end position="28"/>
    </location>
</feature>
<proteinExistence type="predicted"/>
<evidence type="ECO:0000256" key="1">
    <source>
        <dbReference type="SAM" id="MobiDB-lite"/>
    </source>
</evidence>
<dbReference type="EMBL" id="CP147246">
    <property type="protein sequence ID" value="WYJ94650.1"/>
    <property type="molecule type" value="Genomic_DNA"/>
</dbReference>
<keyword evidence="2" id="KW-0732">Signal</keyword>
<gene>
    <name evidence="5" type="ORF">A5889_002163</name>
    <name evidence="4" type="ORF">A5889_002849</name>
</gene>
<accession>A0A200J157</accession>
<evidence type="ECO:0000313" key="6">
    <source>
        <dbReference type="Proteomes" id="UP000196151"/>
    </source>
</evidence>
<keyword evidence="6" id="KW-1185">Reference proteome</keyword>
<feature type="chain" id="PRO_5012216612" description="WxL domain-containing protein" evidence="2">
    <location>
        <begin position="29"/>
        <end position="269"/>
    </location>
</feature>
<reference evidence="5" key="3">
    <citation type="submission" date="2024-03" db="EMBL/GenBank/DDBJ databases">
        <title>The Genome Sequence of Enterococcus sp. DIV0238c.</title>
        <authorList>
            <consortium name="The Broad Institute Genomics Platform"/>
            <consortium name="The Broad Institute Microbial Omics Core"/>
            <consortium name="The Broad Institute Genomic Center for Infectious Diseases"/>
            <person name="Earl A."/>
            <person name="Manson A."/>
            <person name="Gilmore M."/>
            <person name="Schwartman J."/>
            <person name="Shea T."/>
            <person name="Abouelleil A."/>
            <person name="Cao P."/>
            <person name="Chapman S."/>
            <person name="Cusick C."/>
            <person name="Young S."/>
            <person name="Neafsey D."/>
            <person name="Nusbaum C."/>
            <person name="Birren B."/>
        </authorList>
    </citation>
    <scope>NUCLEOTIDE SEQUENCE</scope>
    <source>
        <strain evidence="5">9D6_DIV0238</strain>
    </source>
</reference>
<name>A0A200J157_9ENTE</name>
<feature type="domain" description="WxL" evidence="3">
    <location>
        <begin position="29"/>
        <end position="269"/>
    </location>
</feature>
<sequence length="269" mass="29355">MKKNTICIAFVAMANILCLLINNQQVLAESSENSPGHIRFTDDTDGGKNGIQDPEHPENIVDPGPSPSLSGDLRIDFVPQLDFSANKVSDKGMSLPVNAQLFLDETPVRGNFIQITDERPKALGWSLQMRQETQFQNMNTANNELKGAFLSFDKSWTNSTSDLASAPMVSKEVIEVNTIGETYTLATAKSGNGSGTWSVSFGASENNPLQLENTLTPRIDQKGEAVLNSDFANKQNYQNNAITLNIPAATKIDAVEYTTVITWILSELP</sequence>
<feature type="region of interest" description="Disordered" evidence="1">
    <location>
        <begin position="31"/>
        <end position="65"/>
    </location>
</feature>
<organism evidence="4">
    <name type="scientific">Candidatus Enterococcus dunnyi</name>
    <dbReference type="NCBI Taxonomy" id="1834192"/>
    <lineage>
        <taxon>Bacteria</taxon>
        <taxon>Bacillati</taxon>
        <taxon>Bacillota</taxon>
        <taxon>Bacilli</taxon>
        <taxon>Lactobacillales</taxon>
        <taxon>Enterococcaceae</taxon>
        <taxon>Enterococcus</taxon>
    </lineage>
</organism>